<accession>A0ACC1S9E9</accession>
<protein>
    <submittedName>
        <fullName evidence="1">Uncharacterized protein</fullName>
    </submittedName>
</protein>
<name>A0ACC1S9E9_9HYPO</name>
<organism evidence="1 2">
    <name type="scientific">Fusarium decemcellulare</name>
    <dbReference type="NCBI Taxonomy" id="57161"/>
    <lineage>
        <taxon>Eukaryota</taxon>
        <taxon>Fungi</taxon>
        <taxon>Dikarya</taxon>
        <taxon>Ascomycota</taxon>
        <taxon>Pezizomycotina</taxon>
        <taxon>Sordariomycetes</taxon>
        <taxon>Hypocreomycetidae</taxon>
        <taxon>Hypocreales</taxon>
        <taxon>Nectriaceae</taxon>
        <taxon>Fusarium</taxon>
        <taxon>Fusarium decemcellulare species complex</taxon>
    </lineage>
</organism>
<proteinExistence type="predicted"/>
<dbReference type="Proteomes" id="UP001148629">
    <property type="component" value="Unassembled WGS sequence"/>
</dbReference>
<evidence type="ECO:0000313" key="2">
    <source>
        <dbReference type="Proteomes" id="UP001148629"/>
    </source>
</evidence>
<comment type="caution">
    <text evidence="1">The sequence shown here is derived from an EMBL/GenBank/DDBJ whole genome shotgun (WGS) entry which is preliminary data.</text>
</comment>
<reference evidence="1" key="1">
    <citation type="submission" date="2022-08" db="EMBL/GenBank/DDBJ databases">
        <title>Genome Sequence of Fusarium decemcellulare.</title>
        <authorList>
            <person name="Buettner E."/>
        </authorList>
    </citation>
    <scope>NUCLEOTIDE SEQUENCE</scope>
    <source>
        <strain evidence="1">Babe19</strain>
    </source>
</reference>
<dbReference type="EMBL" id="JANRMS010000752">
    <property type="protein sequence ID" value="KAJ3534862.1"/>
    <property type="molecule type" value="Genomic_DNA"/>
</dbReference>
<evidence type="ECO:0000313" key="1">
    <source>
        <dbReference type="EMBL" id="KAJ3534862.1"/>
    </source>
</evidence>
<gene>
    <name evidence="1" type="ORF">NM208_g7374</name>
</gene>
<sequence length="1533" mass="172006">MVSGVEIVTLITASLDFIKTIREVYIAINTLDGLPKAFQEVSNQLPLVEDTLRRARGKLSSLDEATKTSVEKVLQECKKNIHGLLVIFEAIKKSGETPIAQSYARAVIIIGKRGRVEDLMKDTLSNVKMLAEHQVFQLADEVEELRKAFHSLAVTTPSITDAEVERMFGNQGVQQNGDNNIQNTNPSHTYTASGRSSTVNTAGSGIFNTSGGGPFNTSGGGPFTQNNNTYESPWPSICPKLGASTRELAVTPSSSKIMLLDSKWLLNSPSFKNWLAQDSSTKVFWLHGHAGYGKSALCVHAIRGFEEDFKGRSGRPVQAASYFYEFDDGADLSRTVYRSLADSLFRQKYKIGDDISATLVDLASKLPSEDMLKEFIEAIVEELKVAYIFLDGLDEVFHDARRRRCAIDTLKFFLGLTTKEKVNVKIWCSSQDRTEIREVVETSQYHFQQPLTEEENAPDIKILIEDTAKKVLSGHPCIAKEQSLINIWKTIKGNFLWAAFALNGMTEAWGSPQLLTDGLKSFDDYLRIKIRCINPEYYEIFSRVMSCLVYAKRPLSFGELCDATRTHLYPYRIKERCSPFIHILEENGTQFGCSIYHTSVRNFFEQNPNILRSDSADEDTSISPRFLADATLRYLEKDRYRGLLTLSGSGAETTFVTVHAEKCPDDPLENPSDIINQNLLVYSAKYWAKHVDEFLETSRDDAMRQRVEDFVRSDNFYTCLQVQSLFVQAKFSTWYERDDKRNSFYLTEDAIAEWGYFLISESAIHGEFPGAIDKCQWPSLGKSNLMHRIKSRLKSYRLDREEEGDVSSSPGSTSSYFIRCGSNAQDIQVVSLQESALGSEGYVQVQQWTMKRPGRRHKPQKATQSFKFTKDQLRLYTMPLNDQQRGRAERATITGDGDLLRIGPKVYARDDTGSFTLLDLSDSRIEYIEETCRSGSLIAIVHRRGVPLAEDEENTPALSQMREGLNGQPAADGDNEDHSTASAESSSTSSSDSSNEDSSDEDSSEEGSLSQTAGEMQVAAATELQPEADTMDVQSESSNSAWEFHSEDSDTEVSDELFDDEFWYDWYSEDEGMISEDVDESLGGSLDESSIASPTAAASMPLEEDEDADIEMTTETDLSEADLASNASSDMSLKSTIPFDLWGDSNSVTKRSDDEPSILDDEETEKRVSDRRQLVIFSHDPSTNQLHRRFRFLYRWAGELFNSPPVIHPEHCLVVWPLGKNKILFANFANSPENTYFIRSLRCGARNISHISVQAKFSQCGQFLHLVCLDEHRSSSSSSQPNDPKNKKDHETSTQAISTRLYVPPFTNQTSEVSSQTGVQGRGGVGLPHAVYEWRHHVYATESYRILHVYRIPLYRKVEEREVGEDAQLQESDEKKDAPDSGSDTDMDEPKPVQAAFRNDEKIFLPKSADRRSVQFFPAPEQEGEAVKTKKKTKGKSKSSRRSEEKGDGGKVIGTVVISPEDMLLSGVHPYIGPPQVIHLTAKEFGTWKRLRDDGGGDGTGEAVASAWRGGQLEMRYEEFDNEEDCDIVPYFR</sequence>
<keyword evidence="2" id="KW-1185">Reference proteome</keyword>